<dbReference type="OrthoDB" id="4991875at2759"/>
<evidence type="ECO:0000313" key="2">
    <source>
        <dbReference type="EMBL" id="KAF2231447.1"/>
    </source>
</evidence>
<accession>A0A6A6H0P5</accession>
<feature type="compositionally biased region" description="Low complexity" evidence="1">
    <location>
        <begin position="10"/>
        <end position="29"/>
    </location>
</feature>
<proteinExistence type="predicted"/>
<gene>
    <name evidence="2" type="ORF">EV356DRAFT_507031</name>
</gene>
<keyword evidence="3" id="KW-1185">Reference proteome</keyword>
<sequence>MSAGTTSRDSLPASASTSPTPTSGSSSPSALTTPLLVLIAPSQTFNGSVITANSASTVYLINFPDSNALGTSANATVTVGPSSASSGSYAATLSVPNTGFVTASCNTTGSASPTACELTLTPKGLTLTTNTVPSHTVLPVTITGGLEKLSAASTVSVASSSSSTGVAPGLAAEAQYGNGLGLMALVGMFLGRWLL</sequence>
<organism evidence="2 3">
    <name type="scientific">Viridothelium virens</name>
    <name type="common">Speckled blister lichen</name>
    <name type="synonym">Trypethelium virens</name>
    <dbReference type="NCBI Taxonomy" id="1048519"/>
    <lineage>
        <taxon>Eukaryota</taxon>
        <taxon>Fungi</taxon>
        <taxon>Dikarya</taxon>
        <taxon>Ascomycota</taxon>
        <taxon>Pezizomycotina</taxon>
        <taxon>Dothideomycetes</taxon>
        <taxon>Dothideomycetes incertae sedis</taxon>
        <taxon>Trypetheliales</taxon>
        <taxon>Trypetheliaceae</taxon>
        <taxon>Viridothelium</taxon>
    </lineage>
</organism>
<protein>
    <submittedName>
        <fullName evidence="2">Uncharacterized protein</fullName>
    </submittedName>
</protein>
<dbReference type="EMBL" id="ML991827">
    <property type="protein sequence ID" value="KAF2231447.1"/>
    <property type="molecule type" value="Genomic_DNA"/>
</dbReference>
<evidence type="ECO:0000313" key="3">
    <source>
        <dbReference type="Proteomes" id="UP000800092"/>
    </source>
</evidence>
<evidence type="ECO:0000256" key="1">
    <source>
        <dbReference type="SAM" id="MobiDB-lite"/>
    </source>
</evidence>
<feature type="region of interest" description="Disordered" evidence="1">
    <location>
        <begin position="1"/>
        <end position="29"/>
    </location>
</feature>
<name>A0A6A6H0P5_VIRVR</name>
<dbReference type="Proteomes" id="UP000800092">
    <property type="component" value="Unassembled WGS sequence"/>
</dbReference>
<dbReference type="AlphaFoldDB" id="A0A6A6H0P5"/>
<reference evidence="2" key="1">
    <citation type="journal article" date="2020" name="Stud. Mycol.">
        <title>101 Dothideomycetes genomes: a test case for predicting lifestyles and emergence of pathogens.</title>
        <authorList>
            <person name="Haridas S."/>
            <person name="Albert R."/>
            <person name="Binder M."/>
            <person name="Bloem J."/>
            <person name="Labutti K."/>
            <person name="Salamov A."/>
            <person name="Andreopoulos B."/>
            <person name="Baker S."/>
            <person name="Barry K."/>
            <person name="Bills G."/>
            <person name="Bluhm B."/>
            <person name="Cannon C."/>
            <person name="Castanera R."/>
            <person name="Culley D."/>
            <person name="Daum C."/>
            <person name="Ezra D."/>
            <person name="Gonzalez J."/>
            <person name="Henrissat B."/>
            <person name="Kuo A."/>
            <person name="Liang C."/>
            <person name="Lipzen A."/>
            <person name="Lutzoni F."/>
            <person name="Magnuson J."/>
            <person name="Mondo S."/>
            <person name="Nolan M."/>
            <person name="Ohm R."/>
            <person name="Pangilinan J."/>
            <person name="Park H.-J."/>
            <person name="Ramirez L."/>
            <person name="Alfaro M."/>
            <person name="Sun H."/>
            <person name="Tritt A."/>
            <person name="Yoshinaga Y."/>
            <person name="Zwiers L.-H."/>
            <person name="Turgeon B."/>
            <person name="Goodwin S."/>
            <person name="Spatafora J."/>
            <person name="Crous P."/>
            <person name="Grigoriev I."/>
        </authorList>
    </citation>
    <scope>NUCLEOTIDE SEQUENCE</scope>
    <source>
        <strain evidence="2">Tuck. ex Michener</strain>
    </source>
</reference>